<accession>A0A9X3WFW4</accession>
<keyword evidence="8" id="KW-1185">Reference proteome</keyword>
<dbReference type="PANTHER" id="PTHR39087:SF2">
    <property type="entry name" value="UPF0104 MEMBRANE PROTEIN MJ1595"/>
    <property type="match status" value="1"/>
</dbReference>
<feature type="transmembrane region" description="Helical" evidence="6">
    <location>
        <begin position="236"/>
        <end position="252"/>
    </location>
</feature>
<keyword evidence="4 6" id="KW-1133">Transmembrane helix</keyword>
<comment type="similarity">
    <text evidence="6">Belongs to the LPG synthase family.</text>
</comment>
<evidence type="ECO:0000256" key="3">
    <source>
        <dbReference type="ARBA" id="ARBA00022692"/>
    </source>
</evidence>
<dbReference type="RefSeq" id="WP_272445870.1">
    <property type="nucleotide sequence ID" value="NZ_JAMQKC010000004.1"/>
</dbReference>
<protein>
    <recommendedName>
        <fullName evidence="6">Phosphatidylglycerol lysyltransferase</fullName>
        <ecNumber evidence="6">2.3.2.3</ecNumber>
    </recommendedName>
    <alternativeName>
        <fullName evidence="6">Lysylphosphatidylglycerol synthase</fullName>
    </alternativeName>
</protein>
<feature type="transmembrane region" description="Helical" evidence="6">
    <location>
        <begin position="205"/>
        <end position="230"/>
    </location>
</feature>
<dbReference type="InterPro" id="IPR022791">
    <property type="entry name" value="L-PG_synthase/AglD"/>
</dbReference>
<dbReference type="AlphaFoldDB" id="A0A9X3WFW4"/>
<evidence type="ECO:0000256" key="5">
    <source>
        <dbReference type="ARBA" id="ARBA00023136"/>
    </source>
</evidence>
<dbReference type="Proteomes" id="UP001145069">
    <property type="component" value="Unassembled WGS sequence"/>
</dbReference>
<comment type="caution">
    <text evidence="7">The sequence shown here is derived from an EMBL/GenBank/DDBJ whole genome shotgun (WGS) entry which is preliminary data.</text>
</comment>
<dbReference type="GO" id="GO:0006629">
    <property type="term" value="P:lipid metabolic process"/>
    <property type="evidence" value="ECO:0007669"/>
    <property type="project" value="UniProtKB-KW"/>
</dbReference>
<feature type="transmembrane region" description="Helical" evidence="6">
    <location>
        <begin position="70"/>
        <end position="91"/>
    </location>
</feature>
<keyword evidence="5 6" id="KW-0472">Membrane</keyword>
<evidence type="ECO:0000256" key="1">
    <source>
        <dbReference type="ARBA" id="ARBA00004651"/>
    </source>
</evidence>
<name>A0A9X3WFW4_9BACI</name>
<feature type="transmembrane region" description="Helical" evidence="6">
    <location>
        <begin position="6"/>
        <end position="28"/>
    </location>
</feature>
<dbReference type="PANTHER" id="PTHR39087">
    <property type="entry name" value="UPF0104 MEMBRANE PROTEIN MJ1595"/>
    <property type="match status" value="1"/>
</dbReference>
<comment type="catalytic activity">
    <reaction evidence="6">
        <text>L-lysyl-tRNA(Lys) + a 1,2-diacyl-sn-glycero-3-phospho-(1'-sn-glycerol) = a 1,2-diacyl-sn-glycero-3-phospho-1'-(3'-O-L-lysyl)-sn-glycerol + tRNA(Lys)</text>
        <dbReference type="Rhea" id="RHEA:10668"/>
        <dbReference type="Rhea" id="RHEA-COMP:9696"/>
        <dbReference type="Rhea" id="RHEA-COMP:9697"/>
        <dbReference type="ChEBI" id="CHEBI:64716"/>
        <dbReference type="ChEBI" id="CHEBI:75792"/>
        <dbReference type="ChEBI" id="CHEBI:78442"/>
        <dbReference type="ChEBI" id="CHEBI:78529"/>
        <dbReference type="EC" id="2.3.2.3"/>
    </reaction>
</comment>
<comment type="subcellular location">
    <subcellularLocation>
        <location evidence="1 6">Cell membrane</location>
        <topology evidence="1 6">Multi-pass membrane protein</topology>
    </subcellularLocation>
</comment>
<evidence type="ECO:0000313" key="7">
    <source>
        <dbReference type="EMBL" id="MDC3416699.1"/>
    </source>
</evidence>
<dbReference type="NCBIfam" id="TIGR00374">
    <property type="entry name" value="flippase-like domain"/>
    <property type="match status" value="1"/>
</dbReference>
<evidence type="ECO:0000256" key="2">
    <source>
        <dbReference type="ARBA" id="ARBA00022475"/>
    </source>
</evidence>
<evidence type="ECO:0000313" key="8">
    <source>
        <dbReference type="Proteomes" id="UP001145069"/>
    </source>
</evidence>
<dbReference type="EC" id="2.3.2.3" evidence="6"/>
<feature type="transmembrane region" description="Helical" evidence="6">
    <location>
        <begin position="40"/>
        <end position="58"/>
    </location>
</feature>
<comment type="function">
    <text evidence="6">Catalyzes the transfer of a lysyl group from L-lysyl-tRNA(Lys) to membrane-bound phosphatidylglycerol (PG), which produces lysylphosphatidylglycerol (LPG), a major component of the bacterial membrane with a positive net charge. LPG synthesis contributes to bacterial virulence as it is involved in the resistance mechanism against cationic antimicrobial peptides (CAMP) produces by the host's immune system (defensins, cathelicidins) and by the competing microorganisms.</text>
</comment>
<dbReference type="GO" id="GO:0050071">
    <property type="term" value="F:phosphatidylglycerol lysyltransferase activity"/>
    <property type="evidence" value="ECO:0007669"/>
    <property type="project" value="UniProtKB-EC"/>
</dbReference>
<organism evidence="7 8">
    <name type="scientific">Aquibacillus salsiterrae</name>
    <dbReference type="NCBI Taxonomy" id="2950439"/>
    <lineage>
        <taxon>Bacteria</taxon>
        <taxon>Bacillati</taxon>
        <taxon>Bacillota</taxon>
        <taxon>Bacilli</taxon>
        <taxon>Bacillales</taxon>
        <taxon>Bacillaceae</taxon>
        <taxon>Aquibacillus</taxon>
    </lineage>
</organism>
<reference evidence="7" key="1">
    <citation type="submission" date="2022-06" db="EMBL/GenBank/DDBJ databases">
        <title>Aquibacillus sp. a new bacterium isolated from soil saline samples.</title>
        <authorList>
            <person name="Galisteo C."/>
            <person name="De La Haba R."/>
            <person name="Sanchez-Porro C."/>
            <person name="Ventosa A."/>
        </authorList>
    </citation>
    <scope>NUCLEOTIDE SEQUENCE</scope>
    <source>
        <strain evidence="7">3ASR75-54</strain>
    </source>
</reference>
<dbReference type="GO" id="GO:0046677">
    <property type="term" value="P:response to antibiotic"/>
    <property type="evidence" value="ECO:0007669"/>
    <property type="project" value="UniProtKB-KW"/>
</dbReference>
<evidence type="ECO:0000256" key="4">
    <source>
        <dbReference type="ARBA" id="ARBA00022989"/>
    </source>
</evidence>
<dbReference type="EMBL" id="JAMQKC010000004">
    <property type="protein sequence ID" value="MDC3416699.1"/>
    <property type="molecule type" value="Genomic_DNA"/>
</dbReference>
<dbReference type="GO" id="GO:0005886">
    <property type="term" value="C:plasma membrane"/>
    <property type="evidence" value="ECO:0007669"/>
    <property type="project" value="UniProtKB-SubCell"/>
</dbReference>
<keyword evidence="6" id="KW-0808">Transferase</keyword>
<dbReference type="Pfam" id="PF03706">
    <property type="entry name" value="LPG_synthase_TM"/>
    <property type="match status" value="1"/>
</dbReference>
<sequence length="325" mass="36431">MESARLVPKLLTGLVVGVLVVAGFLLFADLQKVLDTIRRMPGEWLLLAFILTFISYLVRLWKWHVFSRWSGFTIGFFDNAAIFFIGLMMSITPGKAGELLKGYYLEKRAGVSYAASIPVIFYDRLTDVLAMLALVSIGMTVYPLGITSVVVLAAAIVLFFILLQRRKLLFRLIEWVTVPNKLRRFRGMFHDFYEHTLQLLQWKKLVYAFVISFVAWLFECLSLFVILQAFDVDMSVVASILTFSLGTIAGAVSMIPGGLGAAEGSITGLLIYFGVEANLAVTISLLIRFVTLWFGVVLGIIIFVLTRKRLVRREHGGGSRATLRR</sequence>
<keyword evidence="3 6" id="KW-0812">Transmembrane</keyword>
<proteinExistence type="inferred from homology"/>
<keyword evidence="2" id="KW-1003">Cell membrane</keyword>
<keyword evidence="6" id="KW-0443">Lipid metabolism</keyword>
<keyword evidence="6" id="KW-0046">Antibiotic resistance</keyword>
<gene>
    <name evidence="6" type="primary">mprF</name>
    <name evidence="7" type="ORF">NC799_07180</name>
</gene>
<evidence type="ECO:0000256" key="6">
    <source>
        <dbReference type="RuleBase" id="RU363042"/>
    </source>
</evidence>
<feature type="transmembrane region" description="Helical" evidence="6">
    <location>
        <begin position="281"/>
        <end position="305"/>
    </location>
</feature>
<feature type="transmembrane region" description="Helical" evidence="6">
    <location>
        <begin position="141"/>
        <end position="163"/>
    </location>
</feature>